<evidence type="ECO:0000313" key="10">
    <source>
        <dbReference type="EMBL" id="GAA4747717.1"/>
    </source>
</evidence>
<comment type="pathway">
    <text evidence="1">Amino-acid degradation; L-proline degradation into L-glutamate; L-glutamate from L-proline: step 2/2.</text>
</comment>
<dbReference type="PIRSF" id="PIRSF000197">
    <property type="entry name" value="Bifunct_PutA"/>
    <property type="match status" value="1"/>
</dbReference>
<comment type="similarity">
    <text evidence="7">Belongs to the aldehyde dehydrogenase family.</text>
</comment>
<dbReference type="Gene3D" id="3.40.309.10">
    <property type="entry name" value="Aldehyde Dehydrogenase, Chain A, domain 2"/>
    <property type="match status" value="1"/>
</dbReference>
<keyword evidence="11" id="KW-1185">Reference proteome</keyword>
<dbReference type="Gene3D" id="3.40.605.10">
    <property type="entry name" value="Aldehyde Dehydrogenase, Chain A, domain 1"/>
    <property type="match status" value="1"/>
</dbReference>
<dbReference type="Proteomes" id="UP001500121">
    <property type="component" value="Unassembled WGS sequence"/>
</dbReference>
<keyword evidence="3 7" id="KW-0560">Oxidoreductase</keyword>
<proteinExistence type="inferred from homology"/>
<dbReference type="Gene3D" id="3.20.20.220">
    <property type="match status" value="1"/>
</dbReference>
<accession>A0ABP8Z6F6</accession>
<dbReference type="Pfam" id="PF01619">
    <property type="entry name" value="Pro_dh"/>
    <property type="match status" value="1"/>
</dbReference>
<evidence type="ECO:0000256" key="6">
    <source>
        <dbReference type="PROSITE-ProRule" id="PRU10007"/>
    </source>
</evidence>
<name>A0ABP8Z6F6_9MICO</name>
<evidence type="ECO:0000256" key="5">
    <source>
        <dbReference type="ARBA" id="ARBA00048142"/>
    </source>
</evidence>
<dbReference type="InterPro" id="IPR002872">
    <property type="entry name" value="Proline_DH_dom"/>
</dbReference>
<organism evidence="10 11">
    <name type="scientific">Amnibacterium soli</name>
    <dbReference type="NCBI Taxonomy" id="1282736"/>
    <lineage>
        <taxon>Bacteria</taxon>
        <taxon>Bacillati</taxon>
        <taxon>Actinomycetota</taxon>
        <taxon>Actinomycetes</taxon>
        <taxon>Micrococcales</taxon>
        <taxon>Microbacteriaceae</taxon>
        <taxon>Amnibacterium</taxon>
    </lineage>
</organism>
<evidence type="ECO:0000256" key="3">
    <source>
        <dbReference type="ARBA" id="ARBA00023002"/>
    </source>
</evidence>
<dbReference type="SUPFAM" id="SSF53720">
    <property type="entry name" value="ALDH-like"/>
    <property type="match status" value="1"/>
</dbReference>
<evidence type="ECO:0000313" key="11">
    <source>
        <dbReference type="Proteomes" id="UP001500121"/>
    </source>
</evidence>
<dbReference type="InterPro" id="IPR016160">
    <property type="entry name" value="Ald_DH_CS_CYS"/>
</dbReference>
<feature type="domain" description="Proline dehydrogenase" evidence="9">
    <location>
        <begin position="137"/>
        <end position="426"/>
    </location>
</feature>
<evidence type="ECO:0000259" key="8">
    <source>
        <dbReference type="Pfam" id="PF00171"/>
    </source>
</evidence>
<reference evidence="11" key="1">
    <citation type="journal article" date="2019" name="Int. J. Syst. Evol. Microbiol.">
        <title>The Global Catalogue of Microorganisms (GCM) 10K type strain sequencing project: providing services to taxonomists for standard genome sequencing and annotation.</title>
        <authorList>
            <consortium name="The Broad Institute Genomics Platform"/>
            <consortium name="The Broad Institute Genome Sequencing Center for Infectious Disease"/>
            <person name="Wu L."/>
            <person name="Ma J."/>
        </authorList>
    </citation>
    <scope>NUCLEOTIDE SEQUENCE [LARGE SCALE GENOMIC DNA]</scope>
    <source>
        <strain evidence="11">JCM 19015</strain>
    </source>
</reference>
<sequence length="1135" mass="120300">MSGIAVDVPASPGAVPSDLEQVETLVRRWLAEAADAPTDPAAARLAGVLRDPKGLAFTVGFVDGVVRPEDLRAAAHRLAVLAPDVPRFLPLPLRFAVRLGGLTAPLLPWLVVPLARTALRRMVDHLVIDATPARLGRAIARIRSRGVRLNLNLLGEAVLGQKEADRRLAGTLALIERPDVDYVSIKVSAAVAPHAVWAFDAAVDDVVTRLTPLYEAALRTGTFINLDMEEYKDLDLTIAVFQRILDAPRFRDHRAGIVLQAYLPDALSAMMRLQEWSAARRARGGAGIKVRLVKGANLPMERVEAALHDWPLATWHEKVESDTNYKRVLDWALTPERVDAVQLGVAGHNLFDVAHAWLLAGERGVRDAVEFEMLLGMATGQADAVRKDVGGLLVYTPVVHPREFDVAIAYLVRRLEEGASEDNFMSSVFDLASNERLFTRERDRFAASLAALDTAVPPSHRVPRTVEPTAAGAPFRNAVDTDPAVAEHRAWAAGILQRAEHSEEGVRTLAEHTVTEQAVLDEVLTSTQAAGRAWGARPAAERAEILRRAGDAMEAARGRLIEVMASEAAKTLDQADPEVSEAIDFAHYYAARATELDDVEGARFVPAALTLVTPPWNFPVAIPAGGVLAALAAGSGVVLKPAGPASRCGAVLAEVLWDAGVPKDVLALVQVDEDALGRQLVADLRIDRVVLTGAWETARLFRDFRQDLPVLAETSGKNAMIVTPSADLDLAVKDLVASAFGHAGQKCSAASLVILVGPVARSKRFLGQLVDAVGSLEVGAPWVPTTRMGPLIEPASGKLLEGLTTLGTGERWLLEPKRLDAEGALWTPGIRTGVRRGSAYHLTEYFGPVLGIMAADDLDEAIAVQNEVSYGLTAGLQSLEPSEIARWIDGVEAGNLYVNRGTTGAIVGRQPFGGWKRSSVGAGTKAGGPNYLVGLGGWVRDGAAAPATARLEPAVARVVAAASSLGDEARAFVSAGAASDQAAWQDEFGATRELAGLGVERNLLRYRPVPVTVSVGEDAEPGAVLRVIAAATRAGAPCSVVSAVALPVPLTGALDGLGVAHRVDARPVLTGRVRLVGGSATALLEAAGGDPDLAVWSSEVTTAGRLELLPFLHEQSVSITAHRFGTPNGLTDGVI</sequence>
<protein>
    <recommendedName>
        <fullName evidence="2">L-glutamate gamma-semialdehyde dehydrogenase</fullName>
        <ecNumber evidence="2">1.2.1.88</ecNumber>
    </recommendedName>
</protein>
<evidence type="ECO:0000256" key="4">
    <source>
        <dbReference type="ARBA" id="ARBA00023027"/>
    </source>
</evidence>
<dbReference type="InterPro" id="IPR016161">
    <property type="entry name" value="Ald_DH/histidinol_DH"/>
</dbReference>
<dbReference type="RefSeq" id="WP_345480994.1">
    <property type="nucleotide sequence ID" value="NZ_BAABLP010000004.1"/>
</dbReference>
<dbReference type="Pfam" id="PF00171">
    <property type="entry name" value="Aldedh"/>
    <property type="match status" value="1"/>
</dbReference>
<evidence type="ECO:0000256" key="7">
    <source>
        <dbReference type="RuleBase" id="RU003345"/>
    </source>
</evidence>
<comment type="caution">
    <text evidence="10">The sequence shown here is derived from an EMBL/GenBank/DDBJ whole genome shotgun (WGS) entry which is preliminary data.</text>
</comment>
<dbReference type="PROSITE" id="PS00070">
    <property type="entry name" value="ALDEHYDE_DEHYDR_CYS"/>
    <property type="match status" value="1"/>
</dbReference>
<dbReference type="InterPro" id="IPR015590">
    <property type="entry name" value="Aldehyde_DH_dom"/>
</dbReference>
<dbReference type="InterPro" id="IPR029510">
    <property type="entry name" value="Ald_DH_CS_GLU"/>
</dbReference>
<evidence type="ECO:0000256" key="1">
    <source>
        <dbReference type="ARBA" id="ARBA00004786"/>
    </source>
</evidence>
<dbReference type="InterPro" id="IPR025703">
    <property type="entry name" value="Bifunct_PutA"/>
</dbReference>
<dbReference type="PROSITE" id="PS00687">
    <property type="entry name" value="ALDEHYDE_DEHYDR_GLU"/>
    <property type="match status" value="1"/>
</dbReference>
<dbReference type="PANTHER" id="PTHR42862">
    <property type="entry name" value="DELTA-1-PYRROLINE-5-CARBOXYLATE DEHYDROGENASE 1, ISOFORM A-RELATED"/>
    <property type="match status" value="1"/>
</dbReference>
<dbReference type="InterPro" id="IPR016163">
    <property type="entry name" value="Ald_DH_C"/>
</dbReference>
<feature type="active site" evidence="6">
    <location>
        <position position="713"/>
    </location>
</feature>
<dbReference type="SUPFAM" id="SSF51730">
    <property type="entry name" value="FAD-linked oxidoreductase"/>
    <property type="match status" value="1"/>
</dbReference>
<evidence type="ECO:0000256" key="2">
    <source>
        <dbReference type="ARBA" id="ARBA00012884"/>
    </source>
</evidence>
<keyword evidence="4" id="KW-0520">NAD</keyword>
<feature type="domain" description="Aldehyde dehydrogenase" evidence="8">
    <location>
        <begin position="509"/>
        <end position="925"/>
    </location>
</feature>
<dbReference type="EC" id="1.2.1.88" evidence="2"/>
<dbReference type="InterPro" id="IPR016162">
    <property type="entry name" value="Ald_DH_N"/>
</dbReference>
<dbReference type="InterPro" id="IPR050485">
    <property type="entry name" value="Proline_metab_enzyme"/>
</dbReference>
<dbReference type="EMBL" id="BAABLP010000004">
    <property type="protein sequence ID" value="GAA4747717.1"/>
    <property type="molecule type" value="Genomic_DNA"/>
</dbReference>
<dbReference type="PANTHER" id="PTHR42862:SF1">
    <property type="entry name" value="DELTA-1-PYRROLINE-5-CARBOXYLATE DEHYDROGENASE 2, ISOFORM A-RELATED"/>
    <property type="match status" value="1"/>
</dbReference>
<dbReference type="InterPro" id="IPR029041">
    <property type="entry name" value="FAD-linked_oxidoreductase-like"/>
</dbReference>
<gene>
    <name evidence="10" type="ORF">GCM10025783_19820</name>
</gene>
<comment type="catalytic activity">
    <reaction evidence="5">
        <text>L-glutamate 5-semialdehyde + NAD(+) + H2O = L-glutamate + NADH + 2 H(+)</text>
        <dbReference type="Rhea" id="RHEA:30235"/>
        <dbReference type="ChEBI" id="CHEBI:15377"/>
        <dbReference type="ChEBI" id="CHEBI:15378"/>
        <dbReference type="ChEBI" id="CHEBI:29985"/>
        <dbReference type="ChEBI" id="CHEBI:57540"/>
        <dbReference type="ChEBI" id="CHEBI:57945"/>
        <dbReference type="ChEBI" id="CHEBI:58066"/>
        <dbReference type="EC" id="1.2.1.88"/>
    </reaction>
</comment>
<evidence type="ECO:0000259" key="9">
    <source>
        <dbReference type="Pfam" id="PF01619"/>
    </source>
</evidence>